<dbReference type="EMBL" id="WNDP01000017">
    <property type="protein sequence ID" value="KAF1026860.1"/>
    <property type="molecule type" value="Genomic_DNA"/>
</dbReference>
<dbReference type="AlphaFoldDB" id="A0A833PE40"/>
<comment type="caution">
    <text evidence="2">The sequence shown here is derived from an EMBL/GenBank/DDBJ whole genome shotgun (WGS) entry which is preliminary data.</text>
</comment>
<dbReference type="SUPFAM" id="SSF51294">
    <property type="entry name" value="Hedgehog/intein (Hint) domain"/>
    <property type="match status" value="1"/>
</dbReference>
<dbReference type="InterPro" id="IPR003587">
    <property type="entry name" value="Hint_dom_N"/>
</dbReference>
<dbReference type="Proteomes" id="UP000490535">
    <property type="component" value="Unassembled WGS sequence"/>
</dbReference>
<gene>
    <name evidence="2" type="ORF">GAK29_01055</name>
</gene>
<organism evidence="2 3">
    <name type="scientific">Acinetobacter bereziniae</name>
    <name type="common">Acinetobacter genomosp. 10</name>
    <dbReference type="NCBI Taxonomy" id="106648"/>
    <lineage>
        <taxon>Bacteria</taxon>
        <taxon>Pseudomonadati</taxon>
        <taxon>Pseudomonadota</taxon>
        <taxon>Gammaproteobacteria</taxon>
        <taxon>Moraxellales</taxon>
        <taxon>Moraxellaceae</taxon>
        <taxon>Acinetobacter</taxon>
    </lineage>
</organism>
<protein>
    <recommendedName>
        <fullName evidence="1">Hint domain-containing protein</fullName>
    </recommendedName>
</protein>
<accession>A0A833PE40</accession>
<evidence type="ECO:0000259" key="1">
    <source>
        <dbReference type="SMART" id="SM00306"/>
    </source>
</evidence>
<dbReference type="Gene3D" id="2.170.16.10">
    <property type="entry name" value="Hedgehog/Intein (Hint) domain"/>
    <property type="match status" value="1"/>
</dbReference>
<dbReference type="SMART" id="SM00306">
    <property type="entry name" value="HintN"/>
    <property type="match status" value="1"/>
</dbReference>
<evidence type="ECO:0000313" key="2">
    <source>
        <dbReference type="EMBL" id="KAF1026860.1"/>
    </source>
</evidence>
<feature type="domain" description="Hint" evidence="1">
    <location>
        <begin position="174"/>
        <end position="273"/>
    </location>
</feature>
<proteinExistence type="predicted"/>
<dbReference type="InterPro" id="IPR036844">
    <property type="entry name" value="Hint_dom_sf"/>
</dbReference>
<evidence type="ECO:0000313" key="3">
    <source>
        <dbReference type="Proteomes" id="UP000490535"/>
    </source>
</evidence>
<dbReference type="Pfam" id="PF07591">
    <property type="entry name" value="PT-HINT"/>
    <property type="match status" value="1"/>
</dbReference>
<name>A0A833PE40_ACIBZ</name>
<sequence>MKKKPLIKKKDLIVALAGCAKNFSLDCASSKYTDYKTLDGIQSLAYQRGYDKAVDQMITDAKNLPKNVREVLILIKDDPKAFGAAMLQALKEMPAEYQDKAKKVLAAKYIAKTPAEFEAASKAELELKVEIGSFMLGGVGAVKTGAKVGAEIAEKISAKAAEKAPKVLTVCSNGVCFVSGTLIETDQGFKAVENFVGGERVWSRNDRTLEYGYRPVIATKETADQTIFEIVIQNQQGQQEKLETTAEHPFWVKNFGWLKSSLLQSGMILLDRNNEELTVVNQVLIPNKVETVYNIEVDGFHTYHVGELGTWVHNANCCDIKSTNVFVPVKPKLNYAVDIENKGHGLQNIDISTKQRFDEKGIPADTRTTKSFLYSSFDSKSGEFYIQKMEAYQKGNNTGKEMLSQAIEKIGYSKINSAKAELADTNKLAFENAYTKSGNAIEAVNNTPLGKAMNDLGFKVDSIDRNLGSMPKVKFIRK</sequence>
<reference evidence="3" key="1">
    <citation type="journal article" date="2020" name="MBio">
        <title>Horizontal gene transfer to a defensive symbiont with a reduced genome amongst a multipartite beetle microbiome.</title>
        <authorList>
            <person name="Waterworth S.C."/>
            <person name="Florez L.V."/>
            <person name="Rees E.R."/>
            <person name="Hertweck C."/>
            <person name="Kaltenpoth M."/>
            <person name="Kwan J.C."/>
        </authorList>
    </citation>
    <scope>NUCLEOTIDE SEQUENCE [LARGE SCALE GENOMIC DNA]</scope>
</reference>